<dbReference type="GO" id="GO:0046933">
    <property type="term" value="F:proton-transporting ATP synthase activity, rotational mechanism"/>
    <property type="evidence" value="ECO:0007669"/>
    <property type="project" value="TreeGrafter"/>
</dbReference>
<dbReference type="EMBL" id="KF385871">
    <property type="protein sequence ID" value="AHA52504.1"/>
    <property type="molecule type" value="Genomic_DNA"/>
</dbReference>
<dbReference type="SUPFAM" id="SSF81336">
    <property type="entry name" value="F1F0 ATP synthase subunit A"/>
    <property type="match status" value="1"/>
</dbReference>
<comment type="subcellular location">
    <subcellularLocation>
        <location evidence="1">Membrane</location>
        <topology evidence="1">Multi-pass membrane protein</topology>
    </subcellularLocation>
    <subcellularLocation>
        <location evidence="11">Mitochondrion inner membrane</location>
        <topology evidence="11">Multi-pass membrane protein</topology>
    </subcellularLocation>
</comment>
<dbReference type="InterPro" id="IPR000568">
    <property type="entry name" value="ATP_synth_F0_asu"/>
</dbReference>
<evidence type="ECO:0000256" key="10">
    <source>
        <dbReference type="ARBA" id="ARBA00023310"/>
    </source>
</evidence>
<dbReference type="AlphaFoldDB" id="A0A0A6ZKQ3"/>
<dbReference type="PRINTS" id="PR00123">
    <property type="entry name" value="ATPASEA"/>
</dbReference>
<dbReference type="Gene3D" id="1.20.120.220">
    <property type="entry name" value="ATP synthase, F0 complex, subunit A"/>
    <property type="match status" value="1"/>
</dbReference>
<dbReference type="InterPro" id="IPR035908">
    <property type="entry name" value="F0_ATP_A_sf"/>
</dbReference>
<comment type="similarity">
    <text evidence="2">Belongs to the ATPase A chain family.</text>
</comment>
<dbReference type="NCBIfam" id="TIGR01131">
    <property type="entry name" value="ATP_synt_6_or_A"/>
    <property type="match status" value="1"/>
</dbReference>
<dbReference type="PANTHER" id="PTHR11410">
    <property type="entry name" value="ATP SYNTHASE SUBUNIT A"/>
    <property type="match status" value="1"/>
</dbReference>
<feature type="transmembrane region" description="Helical" evidence="12">
    <location>
        <begin position="162"/>
        <end position="186"/>
    </location>
</feature>
<feature type="transmembrane region" description="Helical" evidence="12">
    <location>
        <begin position="12"/>
        <end position="33"/>
    </location>
</feature>
<protein>
    <recommendedName>
        <fullName evidence="11">ATP synthase subunit a</fullName>
    </recommendedName>
</protein>
<evidence type="ECO:0000256" key="4">
    <source>
        <dbReference type="ARBA" id="ARBA00022547"/>
    </source>
</evidence>
<keyword evidence="4" id="KW-0138">CF(0)</keyword>
<keyword evidence="5 12" id="KW-0812">Transmembrane</keyword>
<evidence type="ECO:0000256" key="7">
    <source>
        <dbReference type="ARBA" id="ARBA00022989"/>
    </source>
</evidence>
<evidence type="ECO:0000256" key="8">
    <source>
        <dbReference type="ARBA" id="ARBA00023065"/>
    </source>
</evidence>
<keyword evidence="3" id="KW-0813">Transport</keyword>
<evidence type="ECO:0000256" key="3">
    <source>
        <dbReference type="ARBA" id="ARBA00022448"/>
    </source>
</evidence>
<keyword evidence="10" id="KW-0066">ATP synthesis</keyword>
<evidence type="ECO:0000256" key="9">
    <source>
        <dbReference type="ARBA" id="ARBA00023136"/>
    </source>
</evidence>
<keyword evidence="7 12" id="KW-1133">Transmembrane helix</keyword>
<feature type="transmembrane region" description="Helical" evidence="12">
    <location>
        <begin position="40"/>
        <end position="61"/>
    </location>
</feature>
<evidence type="ECO:0000256" key="1">
    <source>
        <dbReference type="ARBA" id="ARBA00004141"/>
    </source>
</evidence>
<evidence type="ECO:0000256" key="12">
    <source>
        <dbReference type="SAM" id="Phobius"/>
    </source>
</evidence>
<evidence type="ECO:0000256" key="6">
    <source>
        <dbReference type="ARBA" id="ARBA00022781"/>
    </source>
</evidence>
<dbReference type="GO" id="GO:0045259">
    <property type="term" value="C:proton-transporting ATP synthase complex"/>
    <property type="evidence" value="ECO:0007669"/>
    <property type="project" value="UniProtKB-KW"/>
</dbReference>
<dbReference type="CDD" id="cd00310">
    <property type="entry name" value="ATP-synt_Fo_a_6"/>
    <property type="match status" value="1"/>
</dbReference>
<evidence type="ECO:0000256" key="5">
    <source>
        <dbReference type="ARBA" id="ARBA00022692"/>
    </source>
</evidence>
<evidence type="ECO:0000256" key="11">
    <source>
        <dbReference type="RuleBase" id="RU004450"/>
    </source>
</evidence>
<gene>
    <name evidence="13" type="primary">ATP6</name>
</gene>
<name>A0A0A6ZKQ3_9HYME</name>
<accession>A0A0A6ZKQ3</accession>
<feature type="transmembrane region" description="Helical" evidence="12">
    <location>
        <begin position="192"/>
        <end position="217"/>
    </location>
</feature>
<feature type="transmembrane region" description="Helical" evidence="12">
    <location>
        <begin position="97"/>
        <end position="117"/>
    </location>
</feature>
<organism evidence="13">
    <name type="scientific">Euurobracon breviterebrae</name>
    <dbReference type="NCBI Taxonomy" id="1421601"/>
    <lineage>
        <taxon>Eukaryota</taxon>
        <taxon>Metazoa</taxon>
        <taxon>Ecdysozoa</taxon>
        <taxon>Arthropoda</taxon>
        <taxon>Hexapoda</taxon>
        <taxon>Insecta</taxon>
        <taxon>Pterygota</taxon>
        <taxon>Neoptera</taxon>
        <taxon>Endopterygota</taxon>
        <taxon>Hymenoptera</taxon>
        <taxon>Apocrita</taxon>
        <taxon>Ichneumonoidea</taxon>
        <taxon>Braconidae</taxon>
        <taxon>Braconinae</taxon>
        <taxon>Euurobracon</taxon>
    </lineage>
</organism>
<keyword evidence="8" id="KW-0406">Ion transport</keyword>
<dbReference type="PANTHER" id="PTHR11410:SF0">
    <property type="entry name" value="ATP SYNTHASE SUBUNIT A"/>
    <property type="match status" value="1"/>
</dbReference>
<proteinExistence type="inferred from homology"/>
<keyword evidence="9 12" id="KW-0472">Membrane</keyword>
<geneLocation type="mitochondrion" evidence="13"/>
<sequence length="221" mass="26325">MLNMFSVFDPQTYYFLSLNWVSVVIILFLPQIYWMYSSRLFYFLGYFIFLLWWEFKIIMVYKFNVNNLIYFISLFLFIMMNNFMGLFPYIFTGSGHLIFSMIFSLSVWGGLMIFGWVENFNFMMIHLVPKSTPFFLMFFMVLIEFLSNLIRPMTLCIRLTANMIAGHLLMILLAQFICGGILGYMFMLMIQIILFLLEIGVSFIQAYVFVILVILYLKETN</sequence>
<keyword evidence="13" id="KW-0496">Mitochondrion</keyword>
<reference evidence="13" key="1">
    <citation type="submission" date="2013-07" db="EMBL/GenBank/DDBJ databases">
        <title>The comparative mitochondrial genomes from Braconidae subfamilies and the phylogeny of the Hymenoptera.</title>
        <authorList>
            <person name="Li Q."/>
            <person name="Wei S.J."/>
            <person name="Chen X.X."/>
        </authorList>
    </citation>
    <scope>NUCLEOTIDE SEQUENCE</scope>
</reference>
<feature type="transmembrane region" description="Helical" evidence="12">
    <location>
        <begin position="132"/>
        <end position="150"/>
    </location>
</feature>
<dbReference type="GO" id="GO:0005743">
    <property type="term" value="C:mitochondrial inner membrane"/>
    <property type="evidence" value="ECO:0007669"/>
    <property type="project" value="UniProtKB-SubCell"/>
</dbReference>
<dbReference type="InterPro" id="IPR045083">
    <property type="entry name" value="ATP_synth_F0_asu_bact/mt"/>
</dbReference>
<evidence type="ECO:0000256" key="2">
    <source>
        <dbReference type="ARBA" id="ARBA00006810"/>
    </source>
</evidence>
<evidence type="ECO:0000313" key="13">
    <source>
        <dbReference type="EMBL" id="AHA52504.1"/>
    </source>
</evidence>
<dbReference type="Pfam" id="PF00119">
    <property type="entry name" value="ATP-synt_A"/>
    <property type="match status" value="1"/>
</dbReference>
<keyword evidence="6" id="KW-0375">Hydrogen ion transport</keyword>
<feature type="transmembrane region" description="Helical" evidence="12">
    <location>
        <begin position="67"/>
        <end position="90"/>
    </location>
</feature>